<feature type="region of interest" description="Disordered" evidence="1">
    <location>
        <begin position="185"/>
        <end position="208"/>
    </location>
</feature>
<proteinExistence type="predicted"/>
<comment type="caution">
    <text evidence="2">The sequence shown here is derived from an EMBL/GenBank/DDBJ whole genome shotgun (WGS) entry which is preliminary data.</text>
</comment>
<protein>
    <submittedName>
        <fullName evidence="2">Uncharacterized protein</fullName>
    </submittedName>
</protein>
<evidence type="ECO:0000313" key="3">
    <source>
        <dbReference type="Proteomes" id="UP001633002"/>
    </source>
</evidence>
<gene>
    <name evidence="2" type="ORF">R1sor_011166</name>
</gene>
<reference evidence="2 3" key="1">
    <citation type="submission" date="2024-09" db="EMBL/GenBank/DDBJ databases">
        <title>Chromosome-scale assembly of Riccia sorocarpa.</title>
        <authorList>
            <person name="Paukszto L."/>
        </authorList>
    </citation>
    <scope>NUCLEOTIDE SEQUENCE [LARGE SCALE GENOMIC DNA]</scope>
    <source>
        <strain evidence="2">LP-2024</strain>
        <tissue evidence="2">Aerial parts of the thallus</tissue>
    </source>
</reference>
<evidence type="ECO:0000313" key="2">
    <source>
        <dbReference type="EMBL" id="KAL3697090.1"/>
    </source>
</evidence>
<feature type="compositionally biased region" description="Polar residues" evidence="1">
    <location>
        <begin position="78"/>
        <end position="89"/>
    </location>
</feature>
<accession>A0ABD3I3R5</accession>
<sequence>MQAFGKRPTCIRIVVLHILKTCGIVDDEDIVLSHSDKSLEEVTPPHSARASRVPRPRAGPKFQQSRPRAGPGFDVSGPKTNTVFEQSGPQKAGFTDQVGPPSYNDHSPESSSGQGSTLSDHATHSGSDTSPDRERIGPSTADEINEAPSDNDPLVGFGSPLVSYGPDEEDEEVVIVGLLSLGAKDRATAKGKRPVDHRSSSESEEIRNAKLDRVKRRVVDPIDEAIGPSSQQVEVDRLTTIVNN</sequence>
<dbReference type="Proteomes" id="UP001633002">
    <property type="component" value="Unassembled WGS sequence"/>
</dbReference>
<keyword evidence="3" id="KW-1185">Reference proteome</keyword>
<dbReference type="AlphaFoldDB" id="A0ABD3I3R5"/>
<dbReference type="EMBL" id="JBJQOH010000002">
    <property type="protein sequence ID" value="KAL3697090.1"/>
    <property type="molecule type" value="Genomic_DNA"/>
</dbReference>
<feature type="region of interest" description="Disordered" evidence="1">
    <location>
        <begin position="36"/>
        <end position="165"/>
    </location>
</feature>
<evidence type="ECO:0000256" key="1">
    <source>
        <dbReference type="SAM" id="MobiDB-lite"/>
    </source>
</evidence>
<feature type="compositionally biased region" description="Low complexity" evidence="1">
    <location>
        <begin position="44"/>
        <end position="53"/>
    </location>
</feature>
<feature type="compositionally biased region" description="Polar residues" evidence="1">
    <location>
        <begin position="109"/>
        <end position="129"/>
    </location>
</feature>
<organism evidence="2 3">
    <name type="scientific">Riccia sorocarpa</name>
    <dbReference type="NCBI Taxonomy" id="122646"/>
    <lineage>
        <taxon>Eukaryota</taxon>
        <taxon>Viridiplantae</taxon>
        <taxon>Streptophyta</taxon>
        <taxon>Embryophyta</taxon>
        <taxon>Marchantiophyta</taxon>
        <taxon>Marchantiopsida</taxon>
        <taxon>Marchantiidae</taxon>
        <taxon>Marchantiales</taxon>
        <taxon>Ricciaceae</taxon>
        <taxon>Riccia</taxon>
    </lineage>
</organism>
<name>A0ABD3I3R5_9MARC</name>